<accession>A0A251U7B3</accession>
<dbReference type="EMBL" id="MNCJ02000323">
    <property type="protein sequence ID" value="KAF5796134.1"/>
    <property type="molecule type" value="Genomic_DNA"/>
</dbReference>
<gene>
    <name evidence="3" type="ORF">HannXRQ_Chr08g0231601</name>
    <name evidence="2" type="ORF">HanXRQr2_Chr08g0347851</name>
</gene>
<dbReference type="Gramene" id="mRNA:HanXRQr2_Chr08g0347851">
    <property type="protein sequence ID" value="mRNA:HanXRQr2_Chr08g0347851"/>
    <property type="gene ID" value="HanXRQr2_Chr08g0347851"/>
</dbReference>
<feature type="region of interest" description="Disordered" evidence="1">
    <location>
        <begin position="1"/>
        <end position="20"/>
    </location>
</feature>
<reference evidence="2" key="3">
    <citation type="submission" date="2020-06" db="EMBL/GenBank/DDBJ databases">
        <title>Helianthus annuus Genome sequencing and assembly Release 2.</title>
        <authorList>
            <person name="Gouzy J."/>
            <person name="Langlade N."/>
            <person name="Munos S."/>
        </authorList>
    </citation>
    <scope>NUCLEOTIDE SEQUENCE</scope>
    <source>
        <tissue evidence="2">Leaves</tissue>
    </source>
</reference>
<reference evidence="3" key="2">
    <citation type="submission" date="2017-02" db="EMBL/GenBank/DDBJ databases">
        <title>Sunflower complete genome.</title>
        <authorList>
            <person name="Langlade N."/>
            <person name="Munos S."/>
        </authorList>
    </citation>
    <scope>NUCLEOTIDE SEQUENCE [LARGE SCALE GENOMIC DNA]</scope>
    <source>
        <tissue evidence="3">Leaves</tissue>
    </source>
</reference>
<reference evidence="2 4" key="1">
    <citation type="journal article" date="2017" name="Nature">
        <title>The sunflower genome provides insights into oil metabolism, flowering and Asterid evolution.</title>
        <authorList>
            <person name="Badouin H."/>
            <person name="Gouzy J."/>
            <person name="Grassa C.J."/>
            <person name="Murat F."/>
            <person name="Staton S.E."/>
            <person name="Cottret L."/>
            <person name="Lelandais-Briere C."/>
            <person name="Owens G.L."/>
            <person name="Carrere S."/>
            <person name="Mayjonade B."/>
            <person name="Legrand L."/>
            <person name="Gill N."/>
            <person name="Kane N.C."/>
            <person name="Bowers J.E."/>
            <person name="Hubner S."/>
            <person name="Bellec A."/>
            <person name="Berard A."/>
            <person name="Berges H."/>
            <person name="Blanchet N."/>
            <person name="Boniface M.C."/>
            <person name="Brunel D."/>
            <person name="Catrice O."/>
            <person name="Chaidir N."/>
            <person name="Claudel C."/>
            <person name="Donnadieu C."/>
            <person name="Faraut T."/>
            <person name="Fievet G."/>
            <person name="Helmstetter N."/>
            <person name="King M."/>
            <person name="Knapp S.J."/>
            <person name="Lai Z."/>
            <person name="Le Paslier M.C."/>
            <person name="Lippi Y."/>
            <person name="Lorenzon L."/>
            <person name="Mandel J.R."/>
            <person name="Marage G."/>
            <person name="Marchand G."/>
            <person name="Marquand E."/>
            <person name="Bret-Mestries E."/>
            <person name="Morien E."/>
            <person name="Nambeesan S."/>
            <person name="Nguyen T."/>
            <person name="Pegot-Espagnet P."/>
            <person name="Pouilly N."/>
            <person name="Raftis F."/>
            <person name="Sallet E."/>
            <person name="Schiex T."/>
            <person name="Thomas J."/>
            <person name="Vandecasteele C."/>
            <person name="Vares D."/>
            <person name="Vear F."/>
            <person name="Vautrin S."/>
            <person name="Crespi M."/>
            <person name="Mangin B."/>
            <person name="Burke J.M."/>
            <person name="Salse J."/>
            <person name="Munos S."/>
            <person name="Vincourt P."/>
            <person name="Rieseberg L.H."/>
            <person name="Langlade N.B."/>
        </authorList>
    </citation>
    <scope>NUCLEOTIDE SEQUENCE [LARGE SCALE GENOMIC DNA]</scope>
    <source>
        <strain evidence="4">cv. SF193</strain>
        <tissue evidence="2">Leaves</tissue>
    </source>
</reference>
<dbReference type="EMBL" id="CM007897">
    <property type="protein sequence ID" value="OTG19215.1"/>
    <property type="molecule type" value="Genomic_DNA"/>
</dbReference>
<evidence type="ECO:0000313" key="4">
    <source>
        <dbReference type="Proteomes" id="UP000215914"/>
    </source>
</evidence>
<dbReference type="STRING" id="4232.A0A251U7B3"/>
<keyword evidence="4" id="KW-1185">Reference proteome</keyword>
<dbReference type="Proteomes" id="UP000215914">
    <property type="component" value="Chromosome 8"/>
</dbReference>
<dbReference type="InParanoid" id="A0A251U7B3"/>
<evidence type="ECO:0000313" key="3">
    <source>
        <dbReference type="EMBL" id="OTG19215.1"/>
    </source>
</evidence>
<proteinExistence type="predicted"/>
<sequence>MHAMDEEYSNMNLMPSNRRHDRLANESSATQVTVNRELIGNQPRGVAKIKARKVDKESYKSIMKKTTTKVMEQTTDYY</sequence>
<dbReference type="AlphaFoldDB" id="A0A251U7B3"/>
<evidence type="ECO:0000313" key="2">
    <source>
        <dbReference type="EMBL" id="KAF5796134.1"/>
    </source>
</evidence>
<name>A0A251U7B3_HELAN</name>
<protein>
    <submittedName>
        <fullName evidence="3">Uncharacterized protein</fullName>
    </submittedName>
</protein>
<evidence type="ECO:0000256" key="1">
    <source>
        <dbReference type="SAM" id="MobiDB-lite"/>
    </source>
</evidence>
<organism evidence="3 4">
    <name type="scientific">Helianthus annuus</name>
    <name type="common">Common sunflower</name>
    <dbReference type="NCBI Taxonomy" id="4232"/>
    <lineage>
        <taxon>Eukaryota</taxon>
        <taxon>Viridiplantae</taxon>
        <taxon>Streptophyta</taxon>
        <taxon>Embryophyta</taxon>
        <taxon>Tracheophyta</taxon>
        <taxon>Spermatophyta</taxon>
        <taxon>Magnoliopsida</taxon>
        <taxon>eudicotyledons</taxon>
        <taxon>Gunneridae</taxon>
        <taxon>Pentapetalae</taxon>
        <taxon>asterids</taxon>
        <taxon>campanulids</taxon>
        <taxon>Asterales</taxon>
        <taxon>Asteraceae</taxon>
        <taxon>Asteroideae</taxon>
        <taxon>Heliantheae alliance</taxon>
        <taxon>Heliantheae</taxon>
        <taxon>Helianthus</taxon>
    </lineage>
</organism>